<accession>A0A3N0GS78</accession>
<dbReference type="Gene3D" id="3.40.50.300">
    <property type="entry name" value="P-loop containing nucleotide triphosphate hydrolases"/>
    <property type="match status" value="1"/>
</dbReference>
<dbReference type="EMBL" id="RJSF01000036">
    <property type="protein sequence ID" value="RNM14972.1"/>
    <property type="molecule type" value="Genomic_DNA"/>
</dbReference>
<name>A0A3N0GS78_9ACTN</name>
<evidence type="ECO:0000313" key="1">
    <source>
        <dbReference type="EMBL" id="RNM14972.1"/>
    </source>
</evidence>
<dbReference type="Proteomes" id="UP000279994">
    <property type="component" value="Unassembled WGS sequence"/>
</dbReference>
<reference evidence="1 2" key="1">
    <citation type="submission" date="2018-11" db="EMBL/GenBank/DDBJ databases">
        <authorList>
            <person name="Li F."/>
        </authorList>
    </citation>
    <scope>NUCLEOTIDE SEQUENCE [LARGE SCALE GENOMIC DNA]</scope>
    <source>
        <strain evidence="1 2">Gsoil 818</strain>
    </source>
</reference>
<organism evidence="1 2">
    <name type="scientific">Nocardioides pocheonensis</name>
    <dbReference type="NCBI Taxonomy" id="661485"/>
    <lineage>
        <taxon>Bacteria</taxon>
        <taxon>Bacillati</taxon>
        <taxon>Actinomycetota</taxon>
        <taxon>Actinomycetes</taxon>
        <taxon>Propionibacteriales</taxon>
        <taxon>Nocardioidaceae</taxon>
        <taxon>Nocardioides</taxon>
    </lineage>
</organism>
<comment type="caution">
    <text evidence="1">The sequence shown here is derived from an EMBL/GenBank/DDBJ whole genome shotgun (WGS) entry which is preliminary data.</text>
</comment>
<dbReference type="SUPFAM" id="SSF52540">
    <property type="entry name" value="P-loop containing nucleoside triphosphate hydrolases"/>
    <property type="match status" value="1"/>
</dbReference>
<protein>
    <recommendedName>
        <fullName evidence="3">ParA family protein</fullName>
    </recommendedName>
</protein>
<dbReference type="OrthoDB" id="5243870at2"/>
<dbReference type="InterPro" id="IPR027417">
    <property type="entry name" value="P-loop_NTPase"/>
</dbReference>
<sequence length="275" mass="28793">MALISVMSAKGAPGATTTSMLLANLWPAPSILADADPLGGDVALKLPGEHGPLDLNQGLMSLLPAARRGLEPQTVVAHAQTALGGQQVLAGLPGPEQAVAAAPLWPSLAQAFARVPGIDVFADIGQVNARSTHLAMVERSAALLCVYRPSAWSVIHTRRRLESLEDQLRDRQVRVGIVCVATTAQSRDVAAAAAGVAQGLPWVSDYGVVARDDATVAMYEGGEVFRPERSLLVRSGHTLARRLYADLGGAVAAPDPAAVADDVRARSRRGRRRAS</sequence>
<evidence type="ECO:0000313" key="2">
    <source>
        <dbReference type="Proteomes" id="UP000279994"/>
    </source>
</evidence>
<dbReference type="RefSeq" id="WP_123222684.1">
    <property type="nucleotide sequence ID" value="NZ_RJSF01000036.1"/>
</dbReference>
<gene>
    <name evidence="1" type="ORF">EFL26_09675</name>
</gene>
<evidence type="ECO:0008006" key="3">
    <source>
        <dbReference type="Google" id="ProtNLM"/>
    </source>
</evidence>
<proteinExistence type="predicted"/>
<dbReference type="AlphaFoldDB" id="A0A3N0GS78"/>
<keyword evidence="2" id="KW-1185">Reference proteome</keyword>